<dbReference type="Gene3D" id="1.20.1070.10">
    <property type="entry name" value="Rhodopsin 7-helix transmembrane proteins"/>
    <property type="match status" value="1"/>
</dbReference>
<feature type="transmembrane region" description="Helical" evidence="10">
    <location>
        <begin position="209"/>
        <end position="231"/>
    </location>
</feature>
<keyword evidence="2" id="KW-1003">Cell membrane</keyword>
<comment type="subcellular location">
    <subcellularLocation>
        <location evidence="1">Cell membrane</location>
        <topology evidence="1">Multi-pass membrane protein</topology>
    </subcellularLocation>
</comment>
<dbReference type="GO" id="GO:0004930">
    <property type="term" value="F:G protein-coupled receptor activity"/>
    <property type="evidence" value="ECO:0007669"/>
    <property type="project" value="UniProtKB-KW"/>
</dbReference>
<feature type="transmembrane region" description="Helical" evidence="10">
    <location>
        <begin position="118"/>
        <end position="140"/>
    </location>
</feature>
<dbReference type="EnsemblMetazoa" id="CapteT196250">
    <property type="protein sequence ID" value="CapteP196250"/>
    <property type="gene ID" value="CapteG196250"/>
</dbReference>
<keyword evidence="6 10" id="KW-0472">Membrane</keyword>
<organism evidence="12">
    <name type="scientific">Capitella teleta</name>
    <name type="common">Polychaete worm</name>
    <dbReference type="NCBI Taxonomy" id="283909"/>
    <lineage>
        <taxon>Eukaryota</taxon>
        <taxon>Metazoa</taxon>
        <taxon>Spiralia</taxon>
        <taxon>Lophotrochozoa</taxon>
        <taxon>Annelida</taxon>
        <taxon>Polychaeta</taxon>
        <taxon>Sedentaria</taxon>
        <taxon>Scolecida</taxon>
        <taxon>Capitellidae</taxon>
        <taxon>Capitella</taxon>
    </lineage>
</organism>
<feature type="transmembrane region" description="Helical" evidence="10">
    <location>
        <begin position="252"/>
        <end position="270"/>
    </location>
</feature>
<dbReference type="OMA" id="FMICTIS"/>
<sequence>MSYYSTDATGELSTDEIDISTSSANIIDVQPTDDITAWFPWILLAVYPILTVGFIFNLITAVAFMNSSLLSKGKPVHQLIFNMTMSDLITCLVTQPFLLFQYTEVGKRFIMTRKIPCIGAVIGINIGFDSTVTALLLITCERLFAITSPLQHMYRMTRRTCRVVIMISWLLVTAKSAVLLFWNEWEPFAPCIGLVVYPESYGLYIYNPNLYVCMGLVVLLNIILGVAVVIAKRKAKSINASETTTKSSQSDLKIVKIVFLAVGVLLVTWIPNNSLGNLIFFYIKKGQATPFDLLVAFHMTRSLPLVGIVADPLIYFLQNAQCRDAVLKLFGQMGAPKIRQKHSASDLNTSYFNTVSDATTKI</sequence>
<dbReference type="OrthoDB" id="6147321at2759"/>
<evidence type="ECO:0000256" key="9">
    <source>
        <dbReference type="ARBA" id="ARBA00023224"/>
    </source>
</evidence>
<dbReference type="SUPFAM" id="SSF81321">
    <property type="entry name" value="Family A G protein-coupled receptor-like"/>
    <property type="match status" value="1"/>
</dbReference>
<gene>
    <name evidence="12" type="ORF">CAPTEDRAFT_196250</name>
</gene>
<evidence type="ECO:0000313" key="12">
    <source>
        <dbReference type="EMBL" id="ELT99190.1"/>
    </source>
</evidence>
<dbReference type="Pfam" id="PF00001">
    <property type="entry name" value="7tm_1"/>
    <property type="match status" value="1"/>
</dbReference>
<feature type="transmembrane region" description="Helical" evidence="10">
    <location>
        <begin position="79"/>
        <end position="98"/>
    </location>
</feature>
<feature type="transmembrane region" description="Helical" evidence="10">
    <location>
        <begin position="38"/>
        <end position="67"/>
    </location>
</feature>
<evidence type="ECO:0000256" key="1">
    <source>
        <dbReference type="ARBA" id="ARBA00004651"/>
    </source>
</evidence>
<evidence type="ECO:0000256" key="6">
    <source>
        <dbReference type="ARBA" id="ARBA00023136"/>
    </source>
</evidence>
<evidence type="ECO:0000313" key="13">
    <source>
        <dbReference type="EnsemblMetazoa" id="CapteP196250"/>
    </source>
</evidence>
<dbReference type="InterPro" id="IPR017452">
    <property type="entry name" value="GPCR_Rhodpsn_7TM"/>
</dbReference>
<dbReference type="CDD" id="cd00637">
    <property type="entry name" value="7tm_classA_rhodopsin-like"/>
    <property type="match status" value="1"/>
</dbReference>
<evidence type="ECO:0000256" key="5">
    <source>
        <dbReference type="ARBA" id="ARBA00023040"/>
    </source>
</evidence>
<evidence type="ECO:0000256" key="3">
    <source>
        <dbReference type="ARBA" id="ARBA00022692"/>
    </source>
</evidence>
<keyword evidence="3 10" id="KW-0812">Transmembrane</keyword>
<keyword evidence="5" id="KW-0297">G-protein coupled receptor</keyword>
<reference evidence="14" key="1">
    <citation type="submission" date="2012-12" db="EMBL/GenBank/DDBJ databases">
        <authorList>
            <person name="Hellsten U."/>
            <person name="Grimwood J."/>
            <person name="Chapman J.A."/>
            <person name="Shapiro H."/>
            <person name="Aerts A."/>
            <person name="Otillar R.P."/>
            <person name="Terry A.Y."/>
            <person name="Boore J.L."/>
            <person name="Simakov O."/>
            <person name="Marletaz F."/>
            <person name="Cho S.-J."/>
            <person name="Edsinger-Gonzales E."/>
            <person name="Havlak P."/>
            <person name="Kuo D.-H."/>
            <person name="Larsson T."/>
            <person name="Lv J."/>
            <person name="Arendt D."/>
            <person name="Savage R."/>
            <person name="Osoegawa K."/>
            <person name="de Jong P."/>
            <person name="Lindberg D.R."/>
            <person name="Seaver E.C."/>
            <person name="Weisblat D.A."/>
            <person name="Putnam N.H."/>
            <person name="Grigoriev I.V."/>
            <person name="Rokhsar D.S."/>
        </authorList>
    </citation>
    <scope>NUCLEOTIDE SEQUENCE</scope>
    <source>
        <strain evidence="14">I ESC-2004</strain>
    </source>
</reference>
<dbReference type="AlphaFoldDB" id="R7U7T3"/>
<evidence type="ECO:0000259" key="11">
    <source>
        <dbReference type="PROSITE" id="PS50262"/>
    </source>
</evidence>
<keyword evidence="9" id="KW-0807">Transducer</keyword>
<dbReference type="PANTHER" id="PTHR24246">
    <property type="entry name" value="OLFACTORY RECEPTOR AND ADENOSINE RECEPTOR"/>
    <property type="match status" value="1"/>
</dbReference>
<evidence type="ECO:0000256" key="8">
    <source>
        <dbReference type="ARBA" id="ARBA00023180"/>
    </source>
</evidence>
<dbReference type="PRINTS" id="PR00237">
    <property type="entry name" value="GPCRRHODOPSN"/>
</dbReference>
<feature type="domain" description="G-protein coupled receptors family 1 profile" evidence="11">
    <location>
        <begin position="56"/>
        <end position="315"/>
    </location>
</feature>
<evidence type="ECO:0000256" key="7">
    <source>
        <dbReference type="ARBA" id="ARBA00023170"/>
    </source>
</evidence>
<dbReference type="STRING" id="283909.R7U7T3"/>
<dbReference type="HOGENOM" id="CLU_009579_19_0_1"/>
<proteinExistence type="predicted"/>
<evidence type="ECO:0000313" key="14">
    <source>
        <dbReference type="Proteomes" id="UP000014760"/>
    </source>
</evidence>
<reference evidence="13" key="3">
    <citation type="submission" date="2015-06" db="UniProtKB">
        <authorList>
            <consortium name="EnsemblMetazoa"/>
        </authorList>
    </citation>
    <scope>IDENTIFICATION</scope>
</reference>
<dbReference type="Proteomes" id="UP000014760">
    <property type="component" value="Unassembled WGS sequence"/>
</dbReference>
<dbReference type="GO" id="GO:0005886">
    <property type="term" value="C:plasma membrane"/>
    <property type="evidence" value="ECO:0007669"/>
    <property type="project" value="UniProtKB-SubCell"/>
</dbReference>
<evidence type="ECO:0000256" key="2">
    <source>
        <dbReference type="ARBA" id="ARBA00022475"/>
    </source>
</evidence>
<dbReference type="PANTHER" id="PTHR24246:SF27">
    <property type="entry name" value="ADENOSINE RECEPTOR, ISOFORM A"/>
    <property type="match status" value="1"/>
</dbReference>
<dbReference type="EMBL" id="AMQN01010140">
    <property type="status" value="NOT_ANNOTATED_CDS"/>
    <property type="molecule type" value="Genomic_DNA"/>
</dbReference>
<protein>
    <recommendedName>
        <fullName evidence="11">G-protein coupled receptors family 1 profile domain-containing protein</fullName>
    </recommendedName>
</protein>
<evidence type="ECO:0000256" key="10">
    <source>
        <dbReference type="SAM" id="Phobius"/>
    </source>
</evidence>
<evidence type="ECO:0000256" key="4">
    <source>
        <dbReference type="ARBA" id="ARBA00022989"/>
    </source>
</evidence>
<feature type="transmembrane region" description="Helical" evidence="10">
    <location>
        <begin position="161"/>
        <end position="182"/>
    </location>
</feature>
<accession>R7U7T3</accession>
<keyword evidence="14" id="KW-1185">Reference proteome</keyword>
<keyword evidence="7" id="KW-0675">Receptor</keyword>
<reference evidence="12 14" key="2">
    <citation type="journal article" date="2013" name="Nature">
        <title>Insights into bilaterian evolution from three spiralian genomes.</title>
        <authorList>
            <person name="Simakov O."/>
            <person name="Marletaz F."/>
            <person name="Cho S.J."/>
            <person name="Edsinger-Gonzales E."/>
            <person name="Havlak P."/>
            <person name="Hellsten U."/>
            <person name="Kuo D.H."/>
            <person name="Larsson T."/>
            <person name="Lv J."/>
            <person name="Arendt D."/>
            <person name="Savage R."/>
            <person name="Osoegawa K."/>
            <person name="de Jong P."/>
            <person name="Grimwood J."/>
            <person name="Chapman J.A."/>
            <person name="Shapiro H."/>
            <person name="Aerts A."/>
            <person name="Otillar R.P."/>
            <person name="Terry A.Y."/>
            <person name="Boore J.L."/>
            <person name="Grigoriev I.V."/>
            <person name="Lindberg D.R."/>
            <person name="Seaver E.C."/>
            <person name="Weisblat D.A."/>
            <person name="Putnam N.H."/>
            <person name="Rokhsar D.S."/>
        </authorList>
    </citation>
    <scope>NUCLEOTIDE SEQUENCE</scope>
    <source>
        <strain evidence="12 14">I ESC-2004</strain>
    </source>
</reference>
<dbReference type="PROSITE" id="PS50262">
    <property type="entry name" value="G_PROTEIN_RECEP_F1_2"/>
    <property type="match status" value="1"/>
</dbReference>
<dbReference type="InterPro" id="IPR000276">
    <property type="entry name" value="GPCR_Rhodpsn"/>
</dbReference>
<keyword evidence="4 10" id="KW-1133">Transmembrane helix</keyword>
<keyword evidence="8" id="KW-0325">Glycoprotein</keyword>
<name>R7U7T3_CAPTE</name>
<dbReference type="EMBL" id="KB307129">
    <property type="protein sequence ID" value="ELT99190.1"/>
    <property type="molecule type" value="Genomic_DNA"/>
</dbReference>